<keyword evidence="1" id="KW-0472">Membrane</keyword>
<dbReference type="Gene3D" id="2.60.120.10">
    <property type="entry name" value="Jelly Rolls"/>
    <property type="match status" value="1"/>
</dbReference>
<name>A0AAV9IKH8_9RHOD</name>
<accession>A0AAV9IKH8</accession>
<sequence>MRCFASLCHDNLSKRCHAIFYPGASRGHTKVVAVGSVDRHCYRYYSNNGGWNNRGNGSFPWKMLATYKTDHPRPSSNLPKISWKEMAEFCSELESHSCTCIYDANPTQLQILRQVNPALTNVLCVEDWDPVQEEAHQSYPWTFENLEVSLFVEGKYQVLLEGREEWLTFQRGDMVIFPKGAHGQVAILEPCKRRSLVCTWIEWNTRLRCALDALKNIEEDEDVQRWKSERTKQRFRNKETFPTWVGFVAADCIQLGAAFSIYYFWDNGPGTFIKNGLIVFVLRKIVIPLGMLSVFLSILGHLYIGIEPHIPNSRLKNGIETIFYFLAPSNLIVERIKEQMKEEEKRTETWDNL</sequence>
<dbReference type="InterPro" id="IPR011051">
    <property type="entry name" value="RmlC_Cupin_sf"/>
</dbReference>
<gene>
    <name evidence="3" type="ORF">GAYE_SCF43G5686</name>
</gene>
<protein>
    <recommendedName>
        <fullName evidence="2">(S)-ureidoglycine aminohydrolase cupin domain-containing protein</fullName>
    </recommendedName>
</protein>
<dbReference type="InterPro" id="IPR008579">
    <property type="entry name" value="UGlyAH_Cupin_dom"/>
</dbReference>
<dbReference type="SUPFAM" id="SSF51182">
    <property type="entry name" value="RmlC-like cupins"/>
    <property type="match status" value="1"/>
</dbReference>
<keyword evidence="4" id="KW-1185">Reference proteome</keyword>
<evidence type="ECO:0000259" key="2">
    <source>
        <dbReference type="Pfam" id="PF05899"/>
    </source>
</evidence>
<organism evidence="3 4">
    <name type="scientific">Galdieria yellowstonensis</name>
    <dbReference type="NCBI Taxonomy" id="3028027"/>
    <lineage>
        <taxon>Eukaryota</taxon>
        <taxon>Rhodophyta</taxon>
        <taxon>Bangiophyceae</taxon>
        <taxon>Galdieriales</taxon>
        <taxon>Galdieriaceae</taxon>
        <taxon>Galdieria</taxon>
    </lineage>
</organism>
<dbReference type="InterPro" id="IPR014710">
    <property type="entry name" value="RmlC-like_jellyroll"/>
</dbReference>
<feature type="transmembrane region" description="Helical" evidence="1">
    <location>
        <begin position="241"/>
        <end position="265"/>
    </location>
</feature>
<evidence type="ECO:0000313" key="3">
    <source>
        <dbReference type="EMBL" id="KAK4527758.1"/>
    </source>
</evidence>
<dbReference type="AlphaFoldDB" id="A0AAV9IKH8"/>
<comment type="caution">
    <text evidence="3">The sequence shown here is derived from an EMBL/GenBank/DDBJ whole genome shotgun (WGS) entry which is preliminary data.</text>
</comment>
<dbReference type="Pfam" id="PF05899">
    <property type="entry name" value="Cupin_3"/>
    <property type="match status" value="1"/>
</dbReference>
<evidence type="ECO:0000256" key="1">
    <source>
        <dbReference type="SAM" id="Phobius"/>
    </source>
</evidence>
<keyword evidence="1" id="KW-0812">Transmembrane</keyword>
<keyword evidence="1" id="KW-1133">Transmembrane helix</keyword>
<evidence type="ECO:0000313" key="4">
    <source>
        <dbReference type="Proteomes" id="UP001300502"/>
    </source>
</evidence>
<feature type="transmembrane region" description="Helical" evidence="1">
    <location>
        <begin position="285"/>
        <end position="306"/>
    </location>
</feature>
<feature type="domain" description="(S)-ureidoglycine aminohydrolase cupin" evidence="2">
    <location>
        <begin position="139"/>
        <end position="193"/>
    </location>
</feature>
<reference evidence="3 4" key="1">
    <citation type="submission" date="2022-07" db="EMBL/GenBank/DDBJ databases">
        <title>Genome-wide signatures of adaptation to extreme environments.</title>
        <authorList>
            <person name="Cho C.H."/>
            <person name="Yoon H.S."/>
        </authorList>
    </citation>
    <scope>NUCLEOTIDE SEQUENCE [LARGE SCALE GENOMIC DNA]</scope>
    <source>
        <strain evidence="3 4">108.79 E11</strain>
    </source>
</reference>
<proteinExistence type="predicted"/>
<dbReference type="EMBL" id="JANCYU010000055">
    <property type="protein sequence ID" value="KAK4527758.1"/>
    <property type="molecule type" value="Genomic_DNA"/>
</dbReference>
<dbReference type="Proteomes" id="UP001300502">
    <property type="component" value="Unassembled WGS sequence"/>
</dbReference>